<dbReference type="EMBL" id="FXWH01000001">
    <property type="protein sequence ID" value="SMQ66068.1"/>
    <property type="molecule type" value="Genomic_DNA"/>
</dbReference>
<evidence type="ECO:0000313" key="2">
    <source>
        <dbReference type="EMBL" id="SMQ66068.1"/>
    </source>
</evidence>
<dbReference type="Pfam" id="PF09839">
    <property type="entry name" value="DUF2066"/>
    <property type="match status" value="1"/>
</dbReference>
<dbReference type="InterPro" id="IPR018642">
    <property type="entry name" value="DUF2066"/>
</dbReference>
<gene>
    <name evidence="2" type="ORF">SAMN06297229_1431</name>
</gene>
<reference evidence="3" key="1">
    <citation type="submission" date="2017-04" db="EMBL/GenBank/DDBJ databases">
        <authorList>
            <person name="Varghese N."/>
            <person name="Submissions S."/>
        </authorList>
    </citation>
    <scope>NUCLEOTIDE SEQUENCE [LARGE SCALE GENOMIC DNA]</scope>
</reference>
<evidence type="ECO:0000313" key="3">
    <source>
        <dbReference type="Proteomes" id="UP000194450"/>
    </source>
</evidence>
<dbReference type="Proteomes" id="UP000194450">
    <property type="component" value="Unassembled WGS sequence"/>
</dbReference>
<evidence type="ECO:0000256" key="1">
    <source>
        <dbReference type="SAM" id="SignalP"/>
    </source>
</evidence>
<proteinExistence type="predicted"/>
<feature type="chain" id="PRO_5013029049" description="DUF2066 domain-containing protein" evidence="1">
    <location>
        <begin position="30"/>
        <end position="360"/>
    </location>
</feature>
<keyword evidence="3" id="KW-1185">Reference proteome</keyword>
<dbReference type="OrthoDB" id="6195299at2"/>
<protein>
    <recommendedName>
        <fullName evidence="4">DUF2066 domain-containing protein</fullName>
    </recommendedName>
</protein>
<name>A0A1Y6ETJ4_9GAMM</name>
<feature type="signal peptide" evidence="1">
    <location>
        <begin position="1"/>
        <end position="29"/>
    </location>
</feature>
<dbReference type="RefSeq" id="WP_086434499.1">
    <property type="nucleotide sequence ID" value="NZ_FXWH01000001.1"/>
</dbReference>
<organism evidence="2 3">
    <name type="scientific">Pseudidiomarina planktonica</name>
    <dbReference type="NCBI Taxonomy" id="1323738"/>
    <lineage>
        <taxon>Bacteria</taxon>
        <taxon>Pseudomonadati</taxon>
        <taxon>Pseudomonadota</taxon>
        <taxon>Gammaproteobacteria</taxon>
        <taxon>Alteromonadales</taxon>
        <taxon>Idiomarinaceae</taxon>
        <taxon>Pseudidiomarina</taxon>
    </lineage>
</organism>
<accession>A0A1Y6ETJ4</accession>
<evidence type="ECO:0008006" key="4">
    <source>
        <dbReference type="Google" id="ProtNLM"/>
    </source>
</evidence>
<dbReference type="AlphaFoldDB" id="A0A1Y6ETJ4"/>
<keyword evidence="1" id="KW-0732">Signal</keyword>
<sequence>MTVHSAAVKTTIRALLTGLLCLVSLSAAAVELDDLYEAQVSVNSQAQAERQRALEQVFEQMVVKVTGNSGVLSEDAVKRAKGQVSDYLVQYGYRNENSQQWLWASFDESKVNSLLRTIDAPIWGNRRPRLMVWMAQEQNDGTRDIIASDSTTVMKQQLLNRARERGVPVALPLMDLTDRMRVSVTDVWGRFEQPLQRAAQRYTADGLLMTRVYRSTDPDTNGDWVFEWQAIVGNERVYGREVGNDPALMAAPLVDSVAEKLAELYGIRSSDAESDALTIRVLQLNSIDSVLSVEKFLASLSIVKQVDLLEFGDGKAEFTLQLHGDAKRAQQTISLDRRMQIINDNPFAAVASVPEYQWQN</sequence>